<dbReference type="AlphaFoldDB" id="A0A7W7G101"/>
<keyword evidence="5" id="KW-1185">Reference proteome</keyword>
<dbReference type="InterPro" id="IPR003439">
    <property type="entry name" value="ABC_transporter-like_ATP-bd"/>
</dbReference>
<evidence type="ECO:0000313" key="5">
    <source>
        <dbReference type="Proteomes" id="UP000542742"/>
    </source>
</evidence>
<sequence length="230" mass="23635">MGGKNRQLDGFTPMRVDFERASVTRAGHRILAGATLTLKPGTLTVVVGSTGSGKTTLLDLAAGLAPTGGVVKFDGIDVRGQHPTGVTVVTATPFLVAAPIRDNLGLGATYPETDLWDALRVAAADEEVRALPDGLDTSLADDSLRCRLALARAVLRRPRLLILDDATTGLDAATELRVLEGLAALDVTVLATAGRLPSAAPADQVVLLEAGRLSAPEAATRPANAYAAAG</sequence>
<comment type="caution">
    <text evidence="4">The sequence shown here is derived from an EMBL/GenBank/DDBJ whole genome shotgun (WGS) entry which is preliminary data.</text>
</comment>
<name>A0A7W7G101_9ACTN</name>
<evidence type="ECO:0000313" key="4">
    <source>
        <dbReference type="EMBL" id="MBB4692109.1"/>
    </source>
</evidence>
<dbReference type="SMART" id="SM00382">
    <property type="entry name" value="AAA"/>
    <property type="match status" value="1"/>
</dbReference>
<dbReference type="RefSeq" id="WP_184950872.1">
    <property type="nucleotide sequence ID" value="NZ_BOMC01000001.1"/>
</dbReference>
<reference evidence="4 5" key="1">
    <citation type="submission" date="2020-08" db="EMBL/GenBank/DDBJ databases">
        <title>Sequencing the genomes of 1000 actinobacteria strains.</title>
        <authorList>
            <person name="Klenk H.-P."/>
        </authorList>
    </citation>
    <scope>NUCLEOTIDE SEQUENCE [LARGE SCALE GENOMIC DNA]</scope>
    <source>
        <strain evidence="4 5">DSM 45518</strain>
    </source>
</reference>
<dbReference type="InterPro" id="IPR027417">
    <property type="entry name" value="P-loop_NTPase"/>
</dbReference>
<accession>A0A7W7G101</accession>
<proteinExistence type="predicted"/>
<dbReference type="SUPFAM" id="SSF52540">
    <property type="entry name" value="P-loop containing nucleoside triphosphate hydrolases"/>
    <property type="match status" value="1"/>
</dbReference>
<dbReference type="Pfam" id="PF00005">
    <property type="entry name" value="ABC_tran"/>
    <property type="match status" value="1"/>
</dbReference>
<evidence type="ECO:0000256" key="2">
    <source>
        <dbReference type="ARBA" id="ARBA00022840"/>
    </source>
</evidence>
<organism evidence="4 5">
    <name type="scientific">Paractinoplanes abujensis</name>
    <dbReference type="NCBI Taxonomy" id="882441"/>
    <lineage>
        <taxon>Bacteria</taxon>
        <taxon>Bacillati</taxon>
        <taxon>Actinomycetota</taxon>
        <taxon>Actinomycetes</taxon>
        <taxon>Micromonosporales</taxon>
        <taxon>Micromonosporaceae</taxon>
        <taxon>Paractinoplanes</taxon>
    </lineage>
</organism>
<evidence type="ECO:0000256" key="1">
    <source>
        <dbReference type="ARBA" id="ARBA00022741"/>
    </source>
</evidence>
<evidence type="ECO:0000259" key="3">
    <source>
        <dbReference type="PROSITE" id="PS50893"/>
    </source>
</evidence>
<dbReference type="GO" id="GO:0005524">
    <property type="term" value="F:ATP binding"/>
    <property type="evidence" value="ECO:0007669"/>
    <property type="project" value="UniProtKB-KW"/>
</dbReference>
<dbReference type="Gene3D" id="3.40.50.300">
    <property type="entry name" value="P-loop containing nucleotide triphosphate hydrolases"/>
    <property type="match status" value="1"/>
</dbReference>
<dbReference type="PANTHER" id="PTHR24221">
    <property type="entry name" value="ATP-BINDING CASSETTE SUB-FAMILY B"/>
    <property type="match status" value="1"/>
</dbReference>
<feature type="domain" description="ABC transporter" evidence="3">
    <location>
        <begin position="16"/>
        <end position="227"/>
    </location>
</feature>
<keyword evidence="2" id="KW-0067">ATP-binding</keyword>
<dbReference type="InterPro" id="IPR003593">
    <property type="entry name" value="AAA+_ATPase"/>
</dbReference>
<dbReference type="Proteomes" id="UP000542742">
    <property type="component" value="Unassembled WGS sequence"/>
</dbReference>
<dbReference type="EMBL" id="JACHMF010000001">
    <property type="protein sequence ID" value="MBB4692109.1"/>
    <property type="molecule type" value="Genomic_DNA"/>
</dbReference>
<protein>
    <submittedName>
        <fullName evidence="4">ABC-type multidrug transport system fused ATPase/permease subunit</fullName>
    </submittedName>
</protein>
<dbReference type="PROSITE" id="PS50893">
    <property type="entry name" value="ABC_TRANSPORTER_2"/>
    <property type="match status" value="1"/>
</dbReference>
<keyword evidence="1" id="KW-0547">Nucleotide-binding</keyword>
<dbReference type="GO" id="GO:0034040">
    <property type="term" value="F:ATPase-coupled lipid transmembrane transporter activity"/>
    <property type="evidence" value="ECO:0007669"/>
    <property type="project" value="TreeGrafter"/>
</dbReference>
<dbReference type="GO" id="GO:0016887">
    <property type="term" value="F:ATP hydrolysis activity"/>
    <property type="evidence" value="ECO:0007669"/>
    <property type="project" value="InterPro"/>
</dbReference>
<dbReference type="PANTHER" id="PTHR24221:SF654">
    <property type="entry name" value="ATP-BINDING CASSETTE SUB-FAMILY B MEMBER 6"/>
    <property type="match status" value="1"/>
</dbReference>
<dbReference type="InterPro" id="IPR039421">
    <property type="entry name" value="Type_1_exporter"/>
</dbReference>
<gene>
    <name evidence="4" type="ORF">BKA14_002257</name>
</gene>